<proteinExistence type="predicted"/>
<dbReference type="AlphaFoldDB" id="X1CZ19"/>
<sequence length="137" mass="15211">MKRGLNKWGNLMANIAAHPIKSFLVISILVALQTGIVYGAWQLLASDSFVATVTSASGEVVYFSEIFGSFTIDTTNSSQTINRTATIENDNNFLTMLLTINETFNDKIDDGCEVQGDCSWNYYFEGVEVENQDYINV</sequence>
<protein>
    <submittedName>
        <fullName evidence="1">Uncharacterized protein</fullName>
    </submittedName>
</protein>
<organism evidence="1">
    <name type="scientific">marine sediment metagenome</name>
    <dbReference type="NCBI Taxonomy" id="412755"/>
    <lineage>
        <taxon>unclassified sequences</taxon>
        <taxon>metagenomes</taxon>
        <taxon>ecological metagenomes</taxon>
    </lineage>
</organism>
<dbReference type="EMBL" id="BART01036650">
    <property type="protein sequence ID" value="GAH13112.1"/>
    <property type="molecule type" value="Genomic_DNA"/>
</dbReference>
<accession>X1CZ19</accession>
<name>X1CZ19_9ZZZZ</name>
<gene>
    <name evidence="1" type="ORF">S01H4_61706</name>
</gene>
<comment type="caution">
    <text evidence="1">The sequence shown here is derived from an EMBL/GenBank/DDBJ whole genome shotgun (WGS) entry which is preliminary data.</text>
</comment>
<evidence type="ECO:0000313" key="1">
    <source>
        <dbReference type="EMBL" id="GAH13112.1"/>
    </source>
</evidence>
<reference evidence="1" key="1">
    <citation type="journal article" date="2014" name="Front. Microbiol.">
        <title>High frequency of phylogenetically diverse reductive dehalogenase-homologous genes in deep subseafloor sedimentary metagenomes.</title>
        <authorList>
            <person name="Kawai M."/>
            <person name="Futagami T."/>
            <person name="Toyoda A."/>
            <person name="Takaki Y."/>
            <person name="Nishi S."/>
            <person name="Hori S."/>
            <person name="Arai W."/>
            <person name="Tsubouchi T."/>
            <person name="Morono Y."/>
            <person name="Uchiyama I."/>
            <person name="Ito T."/>
            <person name="Fujiyama A."/>
            <person name="Inagaki F."/>
            <person name="Takami H."/>
        </authorList>
    </citation>
    <scope>NUCLEOTIDE SEQUENCE</scope>
    <source>
        <strain evidence="1">Expedition CK06-06</strain>
    </source>
</reference>
<feature type="non-terminal residue" evidence="1">
    <location>
        <position position="137"/>
    </location>
</feature>